<dbReference type="OrthoDB" id="8438075at2"/>
<dbReference type="AlphaFoldDB" id="A0A1T3NIE7"/>
<dbReference type="STRING" id="159449.B4N89_47015"/>
<dbReference type="InterPro" id="IPR027948">
    <property type="entry name" value="DUF4436"/>
</dbReference>
<dbReference type="Pfam" id="PF14494">
    <property type="entry name" value="DUF4436"/>
    <property type="match status" value="1"/>
</dbReference>
<sequence length="269" mass="28376">MVVALILAVGVWMQVGERIALDTTYHAPNPAPDRIDVRATVQRVDAAARELTLRVMVTPRGRLAEEDGLLTSQDLVLRTSQDVRGDLTFPAHTRVDAKDVPVALAGGAVTDYPFDEYATDIAFSATADGAAVPVSMTLVNVDALFAIDVDAANEHGVAGFDLGVQRSRTVLLFAVFMIVAMWALAIAVFIGAKVMVGGRRGLVWPALGWMAATLFALAAFRNTAPGNPPIGSLLDYLAFLWAEAIVAICLTAAVFAGAVVESRTDAGPA</sequence>
<organism evidence="2 3">
    <name type="scientific">Embleya scabrispora</name>
    <dbReference type="NCBI Taxonomy" id="159449"/>
    <lineage>
        <taxon>Bacteria</taxon>
        <taxon>Bacillati</taxon>
        <taxon>Actinomycetota</taxon>
        <taxon>Actinomycetes</taxon>
        <taxon>Kitasatosporales</taxon>
        <taxon>Streptomycetaceae</taxon>
        <taxon>Embleya</taxon>
    </lineage>
</organism>
<evidence type="ECO:0000256" key="1">
    <source>
        <dbReference type="SAM" id="Phobius"/>
    </source>
</evidence>
<gene>
    <name evidence="2" type="ORF">B4N89_47015</name>
</gene>
<dbReference type="EMBL" id="MWQN01000006">
    <property type="protein sequence ID" value="OPC76562.1"/>
    <property type="molecule type" value="Genomic_DNA"/>
</dbReference>
<protein>
    <submittedName>
        <fullName evidence="2">DUF4436 domain-containing protein</fullName>
    </submittedName>
</protein>
<proteinExistence type="predicted"/>
<dbReference type="RefSeq" id="WP_078982840.1">
    <property type="nucleotide sequence ID" value="NZ_MWQN01000006.1"/>
</dbReference>
<keyword evidence="1" id="KW-0472">Membrane</keyword>
<evidence type="ECO:0000313" key="3">
    <source>
        <dbReference type="Proteomes" id="UP000190037"/>
    </source>
</evidence>
<keyword evidence="3" id="KW-1185">Reference proteome</keyword>
<reference evidence="2 3" key="1">
    <citation type="submission" date="2017-03" db="EMBL/GenBank/DDBJ databases">
        <title>Draft genome sequence of Streptomyces scabrisporus NF3, endophyte isolated from Amphipterygium adstringens.</title>
        <authorList>
            <person name="Vazquez M."/>
            <person name="Ceapa C.D."/>
            <person name="Rodriguez Luna D."/>
            <person name="Sanchez Esquivel S."/>
        </authorList>
    </citation>
    <scope>NUCLEOTIDE SEQUENCE [LARGE SCALE GENOMIC DNA]</scope>
    <source>
        <strain evidence="2 3">NF3</strain>
    </source>
</reference>
<feature type="transmembrane region" description="Helical" evidence="1">
    <location>
        <begin position="170"/>
        <end position="190"/>
    </location>
</feature>
<evidence type="ECO:0000313" key="2">
    <source>
        <dbReference type="EMBL" id="OPC76562.1"/>
    </source>
</evidence>
<dbReference type="Proteomes" id="UP000190037">
    <property type="component" value="Unassembled WGS sequence"/>
</dbReference>
<feature type="transmembrane region" description="Helical" evidence="1">
    <location>
        <begin position="202"/>
        <end position="220"/>
    </location>
</feature>
<name>A0A1T3NIE7_9ACTN</name>
<feature type="transmembrane region" description="Helical" evidence="1">
    <location>
        <begin position="240"/>
        <end position="260"/>
    </location>
</feature>
<keyword evidence="1" id="KW-0812">Transmembrane</keyword>
<comment type="caution">
    <text evidence="2">The sequence shown here is derived from an EMBL/GenBank/DDBJ whole genome shotgun (WGS) entry which is preliminary data.</text>
</comment>
<keyword evidence="1" id="KW-1133">Transmembrane helix</keyword>
<accession>A0A1T3NIE7</accession>